<protein>
    <submittedName>
        <fullName evidence="1">Uncharacterized protein</fullName>
    </submittedName>
</protein>
<dbReference type="Proteomes" id="UP000029391">
    <property type="component" value="Unassembled WGS sequence"/>
</dbReference>
<name>A0A091BY79_9GAMM</name>
<organism evidence="1 2">
    <name type="scientific">Arenimonas composti TR7-09 = DSM 18010</name>
    <dbReference type="NCBI Taxonomy" id="1121013"/>
    <lineage>
        <taxon>Bacteria</taxon>
        <taxon>Pseudomonadati</taxon>
        <taxon>Pseudomonadota</taxon>
        <taxon>Gammaproteobacteria</taxon>
        <taxon>Lysobacterales</taxon>
        <taxon>Lysobacteraceae</taxon>
        <taxon>Arenimonas</taxon>
    </lineage>
</organism>
<gene>
    <name evidence="1" type="ORF">P873_11060</name>
</gene>
<dbReference type="EMBL" id="AWXU01000037">
    <property type="protein sequence ID" value="KFN49305.1"/>
    <property type="molecule type" value="Genomic_DNA"/>
</dbReference>
<dbReference type="AlphaFoldDB" id="A0A091BY79"/>
<proteinExistence type="predicted"/>
<accession>A0A091BY79</accession>
<keyword evidence="2" id="KW-1185">Reference proteome</keyword>
<reference evidence="1 2" key="1">
    <citation type="submission" date="2013-09" db="EMBL/GenBank/DDBJ databases">
        <title>Genome sequencing of Arenimonas composti.</title>
        <authorList>
            <person name="Chen F."/>
            <person name="Wang G."/>
        </authorList>
    </citation>
    <scope>NUCLEOTIDE SEQUENCE [LARGE SCALE GENOMIC DNA]</scope>
    <source>
        <strain evidence="1 2">TR7-09</strain>
    </source>
</reference>
<sequence>MKQTGEDVHPVHQLFGELGFVDLRAIDEFKCNLRTLTQPSDTDFFHEWPKFRNGLAQGLVEFPAKESGMPLAILEQDFVRMSELGP</sequence>
<comment type="caution">
    <text evidence="1">The sequence shown here is derived from an EMBL/GenBank/DDBJ whole genome shotgun (WGS) entry which is preliminary data.</text>
</comment>
<evidence type="ECO:0000313" key="1">
    <source>
        <dbReference type="EMBL" id="KFN49305.1"/>
    </source>
</evidence>
<evidence type="ECO:0000313" key="2">
    <source>
        <dbReference type="Proteomes" id="UP000029391"/>
    </source>
</evidence>